<dbReference type="PANTHER" id="PTHR30126">
    <property type="entry name" value="HTH-TYPE TRANSCRIPTIONAL REGULATOR"/>
    <property type="match status" value="1"/>
</dbReference>
<dbReference type="PRINTS" id="PR00039">
    <property type="entry name" value="HTHLYSR"/>
</dbReference>
<dbReference type="Proteomes" id="UP001157947">
    <property type="component" value="Unassembled WGS sequence"/>
</dbReference>
<gene>
    <name evidence="6" type="ORF">SAMN06264868_11520</name>
</gene>
<dbReference type="Gene3D" id="1.10.10.10">
    <property type="entry name" value="Winged helix-like DNA-binding domain superfamily/Winged helix DNA-binding domain"/>
    <property type="match status" value="1"/>
</dbReference>
<dbReference type="InterPro" id="IPR036390">
    <property type="entry name" value="WH_DNA-bd_sf"/>
</dbReference>
<name>A0AA45WN31_9AQUI</name>
<evidence type="ECO:0000256" key="2">
    <source>
        <dbReference type="ARBA" id="ARBA00023015"/>
    </source>
</evidence>
<evidence type="ECO:0000313" key="6">
    <source>
        <dbReference type="EMBL" id="SMP16451.1"/>
    </source>
</evidence>
<dbReference type="GO" id="GO:0000976">
    <property type="term" value="F:transcription cis-regulatory region binding"/>
    <property type="evidence" value="ECO:0007669"/>
    <property type="project" value="TreeGrafter"/>
</dbReference>
<dbReference type="SUPFAM" id="SSF46785">
    <property type="entry name" value="Winged helix' DNA-binding domain"/>
    <property type="match status" value="1"/>
</dbReference>
<dbReference type="InterPro" id="IPR000847">
    <property type="entry name" value="LysR_HTH_N"/>
</dbReference>
<dbReference type="Pfam" id="PF00126">
    <property type="entry name" value="HTH_1"/>
    <property type="match status" value="1"/>
</dbReference>
<protein>
    <submittedName>
        <fullName evidence="6">DNA-binding transcriptional regulator, LysR family</fullName>
    </submittedName>
</protein>
<dbReference type="PROSITE" id="PS50931">
    <property type="entry name" value="HTH_LYSR"/>
    <property type="match status" value="1"/>
</dbReference>
<evidence type="ECO:0000256" key="4">
    <source>
        <dbReference type="ARBA" id="ARBA00023163"/>
    </source>
</evidence>
<evidence type="ECO:0000256" key="3">
    <source>
        <dbReference type="ARBA" id="ARBA00023125"/>
    </source>
</evidence>
<comment type="caution">
    <text evidence="6">The sequence shown here is derived from an EMBL/GenBank/DDBJ whole genome shotgun (WGS) entry which is preliminary data.</text>
</comment>
<dbReference type="GO" id="GO:0003700">
    <property type="term" value="F:DNA-binding transcription factor activity"/>
    <property type="evidence" value="ECO:0007669"/>
    <property type="project" value="InterPro"/>
</dbReference>
<dbReference type="InterPro" id="IPR036388">
    <property type="entry name" value="WH-like_DNA-bd_sf"/>
</dbReference>
<evidence type="ECO:0000259" key="5">
    <source>
        <dbReference type="PROSITE" id="PS50931"/>
    </source>
</evidence>
<keyword evidence="4" id="KW-0804">Transcription</keyword>
<dbReference type="InterPro" id="IPR005119">
    <property type="entry name" value="LysR_subst-bd"/>
</dbReference>
<dbReference type="AlphaFoldDB" id="A0AA45WN31"/>
<accession>A0AA45WN31</accession>
<keyword evidence="7" id="KW-1185">Reference proteome</keyword>
<dbReference type="SUPFAM" id="SSF53850">
    <property type="entry name" value="Periplasmic binding protein-like II"/>
    <property type="match status" value="1"/>
</dbReference>
<feature type="domain" description="HTH lysR-type" evidence="5">
    <location>
        <begin position="4"/>
        <end position="61"/>
    </location>
</feature>
<reference evidence="6" key="1">
    <citation type="submission" date="2017-05" db="EMBL/GenBank/DDBJ databases">
        <authorList>
            <person name="Varghese N."/>
            <person name="Submissions S."/>
        </authorList>
    </citation>
    <scope>NUCLEOTIDE SEQUENCE</scope>
    <source>
        <strain evidence="6">DSM 18763</strain>
    </source>
</reference>
<keyword evidence="2" id="KW-0805">Transcription regulation</keyword>
<comment type="similarity">
    <text evidence="1">Belongs to the LysR transcriptional regulatory family.</text>
</comment>
<organism evidence="6 7">
    <name type="scientific">Venenivibrio stagnispumantis</name>
    <dbReference type="NCBI Taxonomy" id="407998"/>
    <lineage>
        <taxon>Bacteria</taxon>
        <taxon>Pseudomonadati</taxon>
        <taxon>Aquificota</taxon>
        <taxon>Aquificia</taxon>
        <taxon>Aquificales</taxon>
        <taxon>Hydrogenothermaceae</taxon>
        <taxon>Venenivibrio</taxon>
    </lineage>
</organism>
<evidence type="ECO:0000313" key="7">
    <source>
        <dbReference type="Proteomes" id="UP001157947"/>
    </source>
</evidence>
<keyword evidence="3 6" id="KW-0238">DNA-binding</keyword>
<dbReference type="Pfam" id="PF03466">
    <property type="entry name" value="LysR_substrate"/>
    <property type="match status" value="1"/>
</dbReference>
<dbReference type="Gene3D" id="3.40.190.290">
    <property type="match status" value="1"/>
</dbReference>
<evidence type="ECO:0000256" key="1">
    <source>
        <dbReference type="ARBA" id="ARBA00009437"/>
    </source>
</evidence>
<dbReference type="PANTHER" id="PTHR30126:SF64">
    <property type="entry name" value="HTH-TYPE TRANSCRIPTIONAL REGULATOR CITR"/>
    <property type="match status" value="1"/>
</dbReference>
<proteinExistence type="inferred from homology"/>
<dbReference type="FunFam" id="1.10.10.10:FF:000001">
    <property type="entry name" value="LysR family transcriptional regulator"/>
    <property type="match status" value="1"/>
</dbReference>
<sequence length="293" mass="33440">MEVLDYHKLKIFKTVADLESFSKAATVLFLSQPTITLQIKKIENYLGTTLFIREKNKVKLTPEGEILYKYAQKILEDYANMENDINILKNYKGNFLIIGASSTIGDYLLPQIIAKFSRENPEIKINLFVGNSKEVIDSIMSKIFNIGIIEEEADSNKLFNKKIYEDEIVLIASKNNPIKSKIDKSFLLSQKIILRECGSGTRKVIEKSLDILFKPVMEISSSKAIIDIVANSDYLAFVSKLIAMEFIDRIKIIDIDGIKISRPFSLITQKDIRLSSIENRFISFLKNNINHLT</sequence>
<dbReference type="RefSeq" id="WP_265134568.1">
    <property type="nucleotide sequence ID" value="NZ_FXTX01000015.1"/>
</dbReference>
<dbReference type="EMBL" id="FXTX01000015">
    <property type="protein sequence ID" value="SMP16451.1"/>
    <property type="molecule type" value="Genomic_DNA"/>
</dbReference>